<dbReference type="EMBL" id="BARW01025922">
    <property type="protein sequence ID" value="GAJ13876.1"/>
    <property type="molecule type" value="Genomic_DNA"/>
</dbReference>
<protein>
    <submittedName>
        <fullName evidence="1">Uncharacterized protein</fullName>
    </submittedName>
</protein>
<dbReference type="AlphaFoldDB" id="X1VGQ8"/>
<proteinExistence type="predicted"/>
<comment type="caution">
    <text evidence="1">The sequence shown here is derived from an EMBL/GenBank/DDBJ whole genome shotgun (WGS) entry which is preliminary data.</text>
</comment>
<organism evidence="1">
    <name type="scientific">marine sediment metagenome</name>
    <dbReference type="NCBI Taxonomy" id="412755"/>
    <lineage>
        <taxon>unclassified sequences</taxon>
        <taxon>metagenomes</taxon>
        <taxon>ecological metagenomes</taxon>
    </lineage>
</organism>
<gene>
    <name evidence="1" type="ORF">S12H4_42378</name>
</gene>
<accession>X1VGQ8</accession>
<reference evidence="1" key="1">
    <citation type="journal article" date="2014" name="Front. Microbiol.">
        <title>High frequency of phylogenetically diverse reductive dehalogenase-homologous genes in deep subseafloor sedimentary metagenomes.</title>
        <authorList>
            <person name="Kawai M."/>
            <person name="Futagami T."/>
            <person name="Toyoda A."/>
            <person name="Takaki Y."/>
            <person name="Nishi S."/>
            <person name="Hori S."/>
            <person name="Arai W."/>
            <person name="Tsubouchi T."/>
            <person name="Morono Y."/>
            <person name="Uchiyama I."/>
            <person name="Ito T."/>
            <person name="Fujiyama A."/>
            <person name="Inagaki F."/>
            <person name="Takami H."/>
        </authorList>
    </citation>
    <scope>NUCLEOTIDE SEQUENCE</scope>
    <source>
        <strain evidence="1">Expedition CK06-06</strain>
    </source>
</reference>
<name>X1VGQ8_9ZZZZ</name>
<sequence>MFPDHTAIGGAPECSDMPDHSFAILVPNKNTWQDAENIDQTHPYISYIWIPEETQSVQIMKAHIWAEKFRAYSKGAAAGGATVVASASGGKSHAHTVDYGTKTSVGGGEHRHMMFDYLNDIVDGVDRHYICKDVAGALSHVYIRADEAEDLYSIETVVDHTHNVVIGADTSTYVTPSHTHNVTIPNHTHNITYGIYEEAIAGKKLSAALYDKDGNLLHNFAVIITG</sequence>
<evidence type="ECO:0000313" key="1">
    <source>
        <dbReference type="EMBL" id="GAJ13876.1"/>
    </source>
</evidence>
<feature type="non-terminal residue" evidence="1">
    <location>
        <position position="226"/>
    </location>
</feature>